<name>A0A5J4N506_9TREM</name>
<accession>A0A5J4N506</accession>
<dbReference type="CDD" id="cd03064">
    <property type="entry name" value="TRX_Fd_NuoE"/>
    <property type="match status" value="2"/>
</dbReference>
<feature type="region of interest" description="Disordered" evidence="1">
    <location>
        <begin position="165"/>
        <end position="210"/>
    </location>
</feature>
<dbReference type="Gene3D" id="3.40.30.10">
    <property type="entry name" value="Glutaredoxin"/>
    <property type="match status" value="2"/>
</dbReference>
<dbReference type="SUPFAM" id="SSF52833">
    <property type="entry name" value="Thioredoxin-like"/>
    <property type="match status" value="2"/>
</dbReference>
<evidence type="ECO:0000313" key="2">
    <source>
        <dbReference type="EMBL" id="KAA3670612.1"/>
    </source>
</evidence>
<dbReference type="InterPro" id="IPR002023">
    <property type="entry name" value="NuoE-like"/>
</dbReference>
<reference evidence="2 3" key="1">
    <citation type="journal article" date="2019" name="Gigascience">
        <title>Whole-genome sequence of the oriental lung fluke Paragonimus westermani.</title>
        <authorList>
            <person name="Oey H."/>
            <person name="Zakrzewski M."/>
            <person name="Narain K."/>
            <person name="Devi K.R."/>
            <person name="Agatsuma T."/>
            <person name="Nawaratna S."/>
            <person name="Gobert G.N."/>
            <person name="Jones M.K."/>
            <person name="Ragan M.A."/>
            <person name="McManus D.P."/>
            <person name="Krause L."/>
        </authorList>
    </citation>
    <scope>NUCLEOTIDE SEQUENCE [LARGE SCALE GENOMIC DNA]</scope>
    <source>
        <strain evidence="2 3">IND2009</strain>
    </source>
</reference>
<dbReference type="PANTHER" id="PTHR10371:SF3">
    <property type="entry name" value="NADH DEHYDROGENASE [UBIQUINONE] FLAVOPROTEIN 2, MITOCHONDRIAL"/>
    <property type="match status" value="1"/>
</dbReference>
<dbReference type="Pfam" id="PF01257">
    <property type="entry name" value="2Fe-2S_thioredx"/>
    <property type="match status" value="2"/>
</dbReference>
<comment type="caution">
    <text evidence="2">The sequence shown here is derived from an EMBL/GenBank/DDBJ whole genome shotgun (WGS) entry which is preliminary data.</text>
</comment>
<dbReference type="Proteomes" id="UP000324629">
    <property type="component" value="Unassembled WGS sequence"/>
</dbReference>
<dbReference type="InterPro" id="IPR042128">
    <property type="entry name" value="NuoE_dom"/>
</dbReference>
<proteinExistence type="predicted"/>
<dbReference type="EMBL" id="QNGE01009206">
    <property type="protein sequence ID" value="KAA3670612.1"/>
    <property type="molecule type" value="Genomic_DNA"/>
</dbReference>
<organism evidence="2 3">
    <name type="scientific">Paragonimus westermani</name>
    <dbReference type="NCBI Taxonomy" id="34504"/>
    <lineage>
        <taxon>Eukaryota</taxon>
        <taxon>Metazoa</taxon>
        <taxon>Spiralia</taxon>
        <taxon>Lophotrochozoa</taxon>
        <taxon>Platyhelminthes</taxon>
        <taxon>Trematoda</taxon>
        <taxon>Digenea</taxon>
        <taxon>Plagiorchiida</taxon>
        <taxon>Troglotremata</taxon>
        <taxon>Troglotrematidae</taxon>
        <taxon>Paragonimus</taxon>
    </lineage>
</organism>
<dbReference type="AlphaFoldDB" id="A0A5J4N506"/>
<protein>
    <submittedName>
        <fullName evidence="2">NADH dehydrogenase (Ubiquinone) flavoprotein 2</fullName>
    </submittedName>
</protein>
<sequence>MWNAAALPVRYRSASSLSTLLYAVRAQIPLRGFQTLINFLRILPSHPYTVAIKPGQTTSDKTFTLNEVECLGACVNAPMMQINDDYYVRAQIPLRGFQTLINFLRILPSHPYTVAIKPGQTTSDKTFTLNEVECLGACVNAPMMQINDDYYEDLTVEDTIRILDELKAGRKPKPGPQSGQGGRFASEPKSGLTTLKSEPPGPGFKVRADL</sequence>
<evidence type="ECO:0000313" key="3">
    <source>
        <dbReference type="Proteomes" id="UP000324629"/>
    </source>
</evidence>
<evidence type="ECO:0000256" key="1">
    <source>
        <dbReference type="SAM" id="MobiDB-lite"/>
    </source>
</evidence>
<dbReference type="PANTHER" id="PTHR10371">
    <property type="entry name" value="NADH DEHYDROGENASE UBIQUINONE FLAVOPROTEIN 2, MITOCHONDRIAL"/>
    <property type="match status" value="1"/>
</dbReference>
<keyword evidence="2" id="KW-0830">Ubiquinone</keyword>
<dbReference type="GO" id="GO:0016491">
    <property type="term" value="F:oxidoreductase activity"/>
    <property type="evidence" value="ECO:0007669"/>
    <property type="project" value="InterPro"/>
</dbReference>
<dbReference type="InterPro" id="IPR036249">
    <property type="entry name" value="Thioredoxin-like_sf"/>
</dbReference>
<dbReference type="PROSITE" id="PS01099">
    <property type="entry name" value="COMPLEX1_24K"/>
    <property type="match status" value="2"/>
</dbReference>
<keyword evidence="3" id="KW-1185">Reference proteome</keyword>
<gene>
    <name evidence="2" type="ORF">DEA37_0000330</name>
</gene>